<evidence type="ECO:0000313" key="3">
    <source>
        <dbReference type="Proteomes" id="UP001189429"/>
    </source>
</evidence>
<comment type="caution">
    <text evidence="2">The sequence shown here is derived from an EMBL/GenBank/DDBJ whole genome shotgun (WGS) entry which is preliminary data.</text>
</comment>
<protein>
    <submittedName>
        <fullName evidence="2">Uncharacterized protein</fullName>
    </submittedName>
</protein>
<gene>
    <name evidence="2" type="ORF">PCOR1329_LOCUS57741</name>
</gene>
<feature type="region of interest" description="Disordered" evidence="1">
    <location>
        <begin position="42"/>
        <end position="85"/>
    </location>
</feature>
<feature type="compositionally biased region" description="Low complexity" evidence="1">
    <location>
        <begin position="67"/>
        <end position="82"/>
    </location>
</feature>
<feature type="compositionally biased region" description="Polar residues" evidence="1">
    <location>
        <begin position="42"/>
        <end position="56"/>
    </location>
</feature>
<organism evidence="2 3">
    <name type="scientific">Prorocentrum cordatum</name>
    <dbReference type="NCBI Taxonomy" id="2364126"/>
    <lineage>
        <taxon>Eukaryota</taxon>
        <taxon>Sar</taxon>
        <taxon>Alveolata</taxon>
        <taxon>Dinophyceae</taxon>
        <taxon>Prorocentrales</taxon>
        <taxon>Prorocentraceae</taxon>
        <taxon>Prorocentrum</taxon>
    </lineage>
</organism>
<reference evidence="2" key="1">
    <citation type="submission" date="2023-10" db="EMBL/GenBank/DDBJ databases">
        <authorList>
            <person name="Chen Y."/>
            <person name="Shah S."/>
            <person name="Dougan E. K."/>
            <person name="Thang M."/>
            <person name="Chan C."/>
        </authorList>
    </citation>
    <scope>NUCLEOTIDE SEQUENCE [LARGE SCALE GENOMIC DNA]</scope>
</reference>
<dbReference type="EMBL" id="CAUYUJ010017147">
    <property type="protein sequence ID" value="CAK0872199.1"/>
    <property type="molecule type" value="Genomic_DNA"/>
</dbReference>
<evidence type="ECO:0000256" key="1">
    <source>
        <dbReference type="SAM" id="MobiDB-lite"/>
    </source>
</evidence>
<keyword evidence="3" id="KW-1185">Reference proteome</keyword>
<evidence type="ECO:0000313" key="2">
    <source>
        <dbReference type="EMBL" id="CAK0872199.1"/>
    </source>
</evidence>
<name>A0ABN9VG89_9DINO</name>
<sequence length="139" mass="14802">MLLASKRGKHGSKTARCCSQAEVVARTGTPTVGSRTLSSVALGQQSPLSPNETSAMPFTGPLSRGLGRTTAPPAPRWRAAGPLQPPIYDSRRENLDIYIGLQTFCSWSEVLLRQDGGWAVGCHALLLEETSQAPEAISI</sequence>
<proteinExistence type="predicted"/>
<accession>A0ABN9VG89</accession>
<dbReference type="Proteomes" id="UP001189429">
    <property type="component" value="Unassembled WGS sequence"/>
</dbReference>